<accession>A0A964BV73</accession>
<name>A0A964BV73_9CYAN</name>
<dbReference type="Proteomes" id="UP000729733">
    <property type="component" value="Unassembled WGS sequence"/>
</dbReference>
<keyword evidence="4" id="KW-1185">Reference proteome</keyword>
<evidence type="ECO:0000256" key="2">
    <source>
        <dbReference type="SAM" id="MobiDB-lite"/>
    </source>
</evidence>
<sequence>MGLFDDINNFLEERLDEFLRNNPHLELQAIEEQLLEQEQDTKKLIAKLQLEEKSLQDRILEIATSIQTWHGRIGKAETAKRPDLAGAAREREAELLRQGNQIWGQMEGVKQRTTKAKELLVQIKQKREEVKTQSTQAKTSQTSSQYSSDTVGWDRGANSASNSRNGDPLEAEFQQWEVDEELERIKRNMNSKTS</sequence>
<dbReference type="InterPro" id="IPR030816">
    <property type="entry name" value="CHP04376"/>
</dbReference>
<organism evidence="3 4">
    <name type="scientific">Waterburya agarophytonicola KI4</name>
    <dbReference type="NCBI Taxonomy" id="2874699"/>
    <lineage>
        <taxon>Bacteria</taxon>
        <taxon>Bacillati</taxon>
        <taxon>Cyanobacteriota</taxon>
        <taxon>Cyanophyceae</taxon>
        <taxon>Pleurocapsales</taxon>
        <taxon>Hyellaceae</taxon>
        <taxon>Waterburya</taxon>
        <taxon>Waterburya agarophytonicola</taxon>
    </lineage>
</organism>
<keyword evidence="1" id="KW-0175">Coiled coil</keyword>
<dbReference type="EMBL" id="JADWDC010000042">
    <property type="protein sequence ID" value="MCC0178415.1"/>
    <property type="molecule type" value="Genomic_DNA"/>
</dbReference>
<feature type="compositionally biased region" description="Low complexity" evidence="2">
    <location>
        <begin position="132"/>
        <end position="148"/>
    </location>
</feature>
<proteinExistence type="predicted"/>
<reference evidence="3" key="1">
    <citation type="journal article" date="2021" name="Antonie Van Leeuwenhoek">
        <title>Draft genome and description of Waterburya agarophytonicola gen. nov. sp. nov. (Pleurocapsales, Cyanobacteria): a seaweed symbiont.</title>
        <authorList>
            <person name="Bonthond G."/>
            <person name="Shalygin S."/>
            <person name="Bayer T."/>
            <person name="Weinberger F."/>
        </authorList>
    </citation>
    <scope>NUCLEOTIDE SEQUENCE</scope>
    <source>
        <strain evidence="3">KI4</strain>
    </source>
</reference>
<evidence type="ECO:0000313" key="4">
    <source>
        <dbReference type="Proteomes" id="UP000729733"/>
    </source>
</evidence>
<comment type="caution">
    <text evidence="3">The sequence shown here is derived from an EMBL/GenBank/DDBJ whole genome shotgun (WGS) entry which is preliminary data.</text>
</comment>
<protein>
    <submittedName>
        <fullName evidence="3">TIGR04376 family protein</fullName>
    </submittedName>
</protein>
<dbReference type="NCBIfam" id="TIGR04376">
    <property type="entry name" value="TIGR04376 family protein"/>
    <property type="match status" value="1"/>
</dbReference>
<gene>
    <name evidence="3" type="ORF">I4641_15665</name>
</gene>
<evidence type="ECO:0000313" key="3">
    <source>
        <dbReference type="EMBL" id="MCC0178415.1"/>
    </source>
</evidence>
<evidence type="ECO:0000256" key="1">
    <source>
        <dbReference type="SAM" id="Coils"/>
    </source>
</evidence>
<feature type="coiled-coil region" evidence="1">
    <location>
        <begin position="8"/>
        <end position="58"/>
    </location>
</feature>
<dbReference type="RefSeq" id="WP_229641492.1">
    <property type="nucleotide sequence ID" value="NZ_JADWDC010000042.1"/>
</dbReference>
<dbReference type="AlphaFoldDB" id="A0A964BV73"/>
<feature type="region of interest" description="Disordered" evidence="2">
    <location>
        <begin position="127"/>
        <end position="176"/>
    </location>
</feature>